<sequence length="164" mass="17213">MLPYDVWVYMASRTATRLGVGRGTVLEPWQAGTVGGIVAAIAFGILMSIQTPAVLEMGIPAMYGLEGGLVGWTIHVAHGAVLGVVFAALVSTTNRDLTPRGTLAAGLVYGLVVWALLAVLVMPVWLSTVGFEMAPAFPNVDTMSLMGHAIYGIVLGAVYVVLER</sequence>
<keyword evidence="1" id="KW-0812">Transmembrane</keyword>
<proteinExistence type="predicted"/>
<evidence type="ECO:0000313" key="2">
    <source>
        <dbReference type="EMBL" id="SDR31025.1"/>
    </source>
</evidence>
<feature type="transmembrane region" description="Helical" evidence="1">
    <location>
        <begin position="145"/>
        <end position="162"/>
    </location>
</feature>
<dbReference type="Pfam" id="PF20587">
    <property type="entry name" value="DUF6789"/>
    <property type="match status" value="1"/>
</dbReference>
<feature type="transmembrane region" description="Helical" evidence="1">
    <location>
        <begin position="69"/>
        <end position="90"/>
    </location>
</feature>
<accession>A0A1H1HZY8</accession>
<gene>
    <name evidence="2" type="ORF">SAMN04489842_3195</name>
</gene>
<dbReference type="Proteomes" id="UP000198848">
    <property type="component" value="Unassembled WGS sequence"/>
</dbReference>
<evidence type="ECO:0008006" key="4">
    <source>
        <dbReference type="Google" id="ProtNLM"/>
    </source>
</evidence>
<name>A0A1H1HZY8_NATTX</name>
<dbReference type="InterPro" id="IPR046739">
    <property type="entry name" value="DUF6789"/>
</dbReference>
<keyword evidence="1" id="KW-0472">Membrane</keyword>
<organism evidence="2 3">
    <name type="scientific">Natronobacterium texcoconense</name>
    <dbReference type="NCBI Taxonomy" id="1095778"/>
    <lineage>
        <taxon>Archaea</taxon>
        <taxon>Methanobacteriati</taxon>
        <taxon>Methanobacteriota</taxon>
        <taxon>Stenosarchaea group</taxon>
        <taxon>Halobacteria</taxon>
        <taxon>Halobacteriales</taxon>
        <taxon>Natrialbaceae</taxon>
        <taxon>Natronobacterium</taxon>
    </lineage>
</organism>
<evidence type="ECO:0000256" key="1">
    <source>
        <dbReference type="SAM" id="Phobius"/>
    </source>
</evidence>
<keyword evidence="3" id="KW-1185">Reference proteome</keyword>
<dbReference type="EMBL" id="FNLC01000003">
    <property type="protein sequence ID" value="SDR31025.1"/>
    <property type="molecule type" value="Genomic_DNA"/>
</dbReference>
<keyword evidence="1" id="KW-1133">Transmembrane helix</keyword>
<feature type="transmembrane region" description="Helical" evidence="1">
    <location>
        <begin position="31"/>
        <end position="49"/>
    </location>
</feature>
<dbReference type="AlphaFoldDB" id="A0A1H1HZY8"/>
<evidence type="ECO:0000313" key="3">
    <source>
        <dbReference type="Proteomes" id="UP000198848"/>
    </source>
</evidence>
<protein>
    <recommendedName>
        <fullName evidence="4">Histidine kinase</fullName>
    </recommendedName>
</protein>
<reference evidence="3" key="1">
    <citation type="submission" date="2016-10" db="EMBL/GenBank/DDBJ databases">
        <authorList>
            <person name="Varghese N."/>
            <person name="Submissions S."/>
        </authorList>
    </citation>
    <scope>NUCLEOTIDE SEQUENCE [LARGE SCALE GENOMIC DNA]</scope>
    <source>
        <strain evidence="3">DSM 24767</strain>
    </source>
</reference>
<feature type="transmembrane region" description="Helical" evidence="1">
    <location>
        <begin position="102"/>
        <end position="125"/>
    </location>
</feature>